<gene>
    <name evidence="1" type="ORF">HJG63_009899</name>
</gene>
<organism evidence="1 2">
    <name type="scientific">Rousettus aegyptiacus</name>
    <name type="common">Egyptian fruit bat</name>
    <name type="synonym">Pteropus aegyptiacus</name>
    <dbReference type="NCBI Taxonomy" id="9407"/>
    <lineage>
        <taxon>Eukaryota</taxon>
        <taxon>Metazoa</taxon>
        <taxon>Chordata</taxon>
        <taxon>Craniata</taxon>
        <taxon>Vertebrata</taxon>
        <taxon>Euteleostomi</taxon>
        <taxon>Mammalia</taxon>
        <taxon>Eutheria</taxon>
        <taxon>Laurasiatheria</taxon>
        <taxon>Chiroptera</taxon>
        <taxon>Yinpterochiroptera</taxon>
        <taxon>Pteropodoidea</taxon>
        <taxon>Pteropodidae</taxon>
        <taxon>Rousettinae</taxon>
        <taxon>Rousettus</taxon>
    </lineage>
</organism>
<protein>
    <submittedName>
        <fullName evidence="1">Uncharacterized protein</fullName>
    </submittedName>
</protein>
<comment type="caution">
    <text evidence="1">The sequence shown here is derived from an EMBL/GenBank/DDBJ whole genome shotgun (WGS) entry which is preliminary data.</text>
</comment>
<name>A0A7J8BA53_ROUAE</name>
<keyword evidence="2" id="KW-1185">Reference proteome</keyword>
<evidence type="ECO:0000313" key="2">
    <source>
        <dbReference type="Proteomes" id="UP000593571"/>
    </source>
</evidence>
<dbReference type="Proteomes" id="UP000593571">
    <property type="component" value="Unassembled WGS sequence"/>
</dbReference>
<proteinExistence type="predicted"/>
<accession>A0A7J8BA53</accession>
<dbReference type="EMBL" id="JACASE010000018">
    <property type="protein sequence ID" value="KAF6395336.1"/>
    <property type="molecule type" value="Genomic_DNA"/>
</dbReference>
<evidence type="ECO:0000313" key="1">
    <source>
        <dbReference type="EMBL" id="KAF6395336.1"/>
    </source>
</evidence>
<dbReference type="AlphaFoldDB" id="A0A7J8BA53"/>
<reference evidence="1 2" key="1">
    <citation type="journal article" date="2020" name="Nature">
        <title>Six reference-quality genomes reveal evolution of bat adaptations.</title>
        <authorList>
            <person name="Jebb D."/>
            <person name="Huang Z."/>
            <person name="Pippel M."/>
            <person name="Hughes G.M."/>
            <person name="Lavrichenko K."/>
            <person name="Devanna P."/>
            <person name="Winkler S."/>
            <person name="Jermiin L.S."/>
            <person name="Skirmuntt E.C."/>
            <person name="Katzourakis A."/>
            <person name="Burkitt-Gray L."/>
            <person name="Ray D.A."/>
            <person name="Sullivan K.A.M."/>
            <person name="Roscito J.G."/>
            <person name="Kirilenko B.M."/>
            <person name="Davalos L.M."/>
            <person name="Corthals A.P."/>
            <person name="Power M.L."/>
            <person name="Jones G."/>
            <person name="Ransome R.D."/>
            <person name="Dechmann D.K.N."/>
            <person name="Locatelli A.G."/>
            <person name="Puechmaille S.J."/>
            <person name="Fedrigo O."/>
            <person name="Jarvis E.D."/>
            <person name="Hiller M."/>
            <person name="Vernes S.C."/>
            <person name="Myers E.W."/>
            <person name="Teeling E.C."/>
        </authorList>
    </citation>
    <scope>NUCLEOTIDE SEQUENCE [LARGE SCALE GENOMIC DNA]</scope>
    <source>
        <strain evidence="1">MRouAeg1</strain>
        <tissue evidence="1">Muscle</tissue>
    </source>
</reference>
<sequence>MQGDGPGPPKVFVRSPALLSGVSDHGCTLFFLPQQRCLAQKRQNALATRRMPRLRPEEEVGVSTSGCLSGAPLWPLVRDVETVLRGPGWGAGLEVPEPGWGAGLVAPHSGAVKAVLVSASSCGAGLVVPDAGPAEGALVPNSGVGAGMAALQSALAAGLAGSWISQPDGRTLWLT</sequence>